<accession>A0ACC2U7T3</accession>
<gene>
    <name evidence="1" type="ORF">DSO57_1001785</name>
</gene>
<keyword evidence="2" id="KW-1185">Reference proteome</keyword>
<name>A0ACC2U7T3_9FUNG</name>
<comment type="caution">
    <text evidence="1">The sequence shown here is derived from an EMBL/GenBank/DDBJ whole genome shotgun (WGS) entry which is preliminary data.</text>
</comment>
<organism evidence="1 2">
    <name type="scientific">Entomophthora muscae</name>
    <dbReference type="NCBI Taxonomy" id="34485"/>
    <lineage>
        <taxon>Eukaryota</taxon>
        <taxon>Fungi</taxon>
        <taxon>Fungi incertae sedis</taxon>
        <taxon>Zoopagomycota</taxon>
        <taxon>Entomophthoromycotina</taxon>
        <taxon>Entomophthoromycetes</taxon>
        <taxon>Entomophthorales</taxon>
        <taxon>Entomophthoraceae</taxon>
        <taxon>Entomophthora</taxon>
    </lineage>
</organism>
<reference evidence="1" key="1">
    <citation type="submission" date="2022-04" db="EMBL/GenBank/DDBJ databases">
        <title>Genome of the entomopathogenic fungus Entomophthora muscae.</title>
        <authorList>
            <person name="Elya C."/>
            <person name="Lovett B.R."/>
            <person name="Lee E."/>
            <person name="Macias A.M."/>
            <person name="Hajek A.E."/>
            <person name="De Bivort B.L."/>
            <person name="Kasson M.T."/>
            <person name="De Fine Licht H.H."/>
            <person name="Stajich J.E."/>
        </authorList>
    </citation>
    <scope>NUCLEOTIDE SEQUENCE</scope>
    <source>
        <strain evidence="1">Berkeley</strain>
    </source>
</reference>
<sequence>MSPIPSTSSPLVEADSPSNELVFYINDKLHRFTNPDPRITTLDYLRDQGYTGTKLGCGEGGCGACTVVIATPDGETSTQHLTANACLLPLCTLHGKQIITVEGIGCPSKPHAVQERLALGHGSQCGFCTPGIVMSMYGLLKMNKEPTIHDIEDSFEGNLCRCTGYRPILDSFKTFAADSETSKCQDECAAVPEELCNIVYSQQSTTNPCSSREHKKMAPCTIKDLAARAPYDPDSDITFPQELRVLQSSAKPLFFESDGCRWFRPTRLNQLLSLKTQHPQAKLVGGNSEIGVEMRLKSMDYRYFIDTSNVQELRGIEWDDSSMTIGVNITLTEFIDSLKSKMPQIQSHQRPTLQAFLSNLRWFAGRQIRNFATVGGNIATGSPISDLNPIFIATKAVLTLMSQAGTRQVRMSDFFKGYRQMDLGLEEVVISAKVPLAGPCQFVRAYKQARRKDDDIAIVNAAFCVQLDGPSFNIKSIEMAYGGMGPTTLRLSTAPNVAAGLSWKDGESLDKITHAILEELSLPYTVVGGMPSYRRTLAASFFKRFWYQTARDIKVKADKSYHNLDEIERQSSYATQAFGPSANHDPTQDTLISQSLPHLSALPQTTGAARYVDDIPKVHGELYAYGVLSSYAHAEIISVDAQEALDMPGVVKFVSHVDVPGHNSWGILIHDEEFFATKEVHCAGQLIGLILAETKEKAKMAARLVKVNYKPLPFVLTIEDAIQANSFYSFERKLSRGVLTNELFSADDVVEISGECHVGGQEHFYLETQGCLVVPKGENGEMEVFTSSQNLAESQVEISRALNLPSNRITVKAKRLGGGFGGKETRATVLTVASAVAVHVTGRPVRWVLDRDVDMLMSGNRHPFYGKYRLAITRNGFFRALDLQLIANAGCTYDLSRAVLERAVTHCDNAYYFPVLAVRGKLAKTNLPSNTAFRGFGGPQGMMVTEMMIAHVCTQLGLDAAKVRQQNFYTQGQLTHFKMPVLDWHVPEMWDKILASSCYSRKLEEIAKFNSSNVWRKRGIAAIPTKFAISFGQRFLNQAGATVLIYTDGSVLLSHGGVEIGQGLHTKMVQLCANALKVPLHNVYIAETSTDKVPNASATAASASSDLNGMAVLDACRQLNERLKPYRDQSPPDATLGHVASLAYMDMVSLSAHGFYKAPVTRFDWEGTGDGSLFLYFTTGVAVAQVEMDVLTGDHVVLSADLIMDIGNSINFSIDLGQIEGAFVQGMGWCTTEENLIASNSGRVITLGPGNYKIPGFRDVPQEFNVTILKGKTYSHLPTVKSSKGIGEPPLFLGASVYFALYDAVQAARRDNKAPPLFPFPSPATPEIIRMACGDDIANVAHVSPINQTDRTWSVRP</sequence>
<dbReference type="EMBL" id="QTSX02001424">
    <property type="protein sequence ID" value="KAJ9082711.1"/>
    <property type="molecule type" value="Genomic_DNA"/>
</dbReference>
<proteinExistence type="predicted"/>
<protein>
    <submittedName>
        <fullName evidence="1">Uncharacterized protein</fullName>
    </submittedName>
</protein>
<dbReference type="Proteomes" id="UP001165960">
    <property type="component" value="Unassembled WGS sequence"/>
</dbReference>
<evidence type="ECO:0000313" key="2">
    <source>
        <dbReference type="Proteomes" id="UP001165960"/>
    </source>
</evidence>
<evidence type="ECO:0000313" key="1">
    <source>
        <dbReference type="EMBL" id="KAJ9082711.1"/>
    </source>
</evidence>